<accession>F4SBJ1</accession>
<dbReference type="Proteomes" id="UP000001072">
    <property type="component" value="Unassembled WGS sequence"/>
</dbReference>
<keyword evidence="3" id="KW-1185">Reference proteome</keyword>
<feature type="compositionally biased region" description="Low complexity" evidence="1">
    <location>
        <begin position="59"/>
        <end position="84"/>
    </location>
</feature>
<proteinExistence type="predicted"/>
<gene>
    <name evidence="2" type="ORF">MELLADRAFT_73673</name>
</gene>
<name>F4SBJ1_MELLP</name>
<dbReference type="VEuPathDB" id="FungiDB:MELLADRAFT_73673"/>
<dbReference type="GeneID" id="18932454"/>
<evidence type="ECO:0000313" key="3">
    <source>
        <dbReference type="Proteomes" id="UP000001072"/>
    </source>
</evidence>
<evidence type="ECO:0000256" key="1">
    <source>
        <dbReference type="SAM" id="MobiDB-lite"/>
    </source>
</evidence>
<dbReference type="KEGG" id="mlr:MELLADRAFT_73673"/>
<dbReference type="InParanoid" id="F4SBJ1"/>
<feature type="region of interest" description="Disordered" evidence="1">
    <location>
        <begin position="1"/>
        <end position="84"/>
    </location>
</feature>
<feature type="region of interest" description="Disordered" evidence="1">
    <location>
        <begin position="138"/>
        <end position="167"/>
    </location>
</feature>
<feature type="compositionally biased region" description="Polar residues" evidence="1">
    <location>
        <begin position="138"/>
        <end position="154"/>
    </location>
</feature>
<evidence type="ECO:0000313" key="2">
    <source>
        <dbReference type="EMBL" id="EGF97986.1"/>
    </source>
</evidence>
<dbReference type="RefSeq" id="XP_007418745.1">
    <property type="nucleotide sequence ID" value="XM_007418683.1"/>
</dbReference>
<dbReference type="HOGENOM" id="CLU_106376_0_0_1"/>
<organism evidence="3">
    <name type="scientific">Melampsora larici-populina (strain 98AG31 / pathotype 3-4-7)</name>
    <name type="common">Poplar leaf rust fungus</name>
    <dbReference type="NCBI Taxonomy" id="747676"/>
    <lineage>
        <taxon>Eukaryota</taxon>
        <taxon>Fungi</taxon>
        <taxon>Dikarya</taxon>
        <taxon>Basidiomycota</taxon>
        <taxon>Pucciniomycotina</taxon>
        <taxon>Pucciniomycetes</taxon>
        <taxon>Pucciniales</taxon>
        <taxon>Melampsoraceae</taxon>
        <taxon>Melampsora</taxon>
    </lineage>
</organism>
<protein>
    <submittedName>
        <fullName evidence="2">Uncharacterized protein</fullName>
    </submittedName>
</protein>
<sequence>MTEIGPLPLPSFLIDPQDGEFTPYDARSLVDPSDSSDQSEHKILLTTSTKPSPSPVGPPSSSSLGFSPMTSTPTNTTSTRSRATSDALEKLLSIQAQQLTAIGEAWRAKFSLNRLTTCHESNLNEPYDTQINGLSKSQRSLRLASTRSHGSSVSKNEKEKSWNDGTRCSVDSLSNHASMFEETNDVQLDVKEEEEDRLETRHQDFTLLTEAVLHEFLHSTHHSIIDHKTLVLDWLNHSNFNDSDNFNGFQTDEL</sequence>
<dbReference type="EMBL" id="GL883190">
    <property type="protein sequence ID" value="EGF97986.1"/>
    <property type="molecule type" value="Genomic_DNA"/>
</dbReference>
<reference evidence="3" key="1">
    <citation type="journal article" date="2011" name="Proc. Natl. Acad. Sci. U.S.A.">
        <title>Obligate biotrophy features unraveled by the genomic analysis of rust fungi.</title>
        <authorList>
            <person name="Duplessis S."/>
            <person name="Cuomo C.A."/>
            <person name="Lin Y.-C."/>
            <person name="Aerts A."/>
            <person name="Tisserant E."/>
            <person name="Veneault-Fourrey C."/>
            <person name="Joly D.L."/>
            <person name="Hacquard S."/>
            <person name="Amselem J."/>
            <person name="Cantarel B.L."/>
            <person name="Chiu R."/>
            <person name="Coutinho P.M."/>
            <person name="Feau N."/>
            <person name="Field M."/>
            <person name="Frey P."/>
            <person name="Gelhaye E."/>
            <person name="Goldberg J."/>
            <person name="Grabherr M.G."/>
            <person name="Kodira C.D."/>
            <person name="Kohler A."/>
            <person name="Kuees U."/>
            <person name="Lindquist E.A."/>
            <person name="Lucas S.M."/>
            <person name="Mago R."/>
            <person name="Mauceli E."/>
            <person name="Morin E."/>
            <person name="Murat C."/>
            <person name="Pangilinan J.L."/>
            <person name="Park R."/>
            <person name="Pearson M."/>
            <person name="Quesneville H."/>
            <person name="Rouhier N."/>
            <person name="Sakthikumar S."/>
            <person name="Salamov A.A."/>
            <person name="Schmutz J."/>
            <person name="Selles B."/>
            <person name="Shapiro H."/>
            <person name="Tanguay P."/>
            <person name="Tuskan G.A."/>
            <person name="Henrissat B."/>
            <person name="Van de Peer Y."/>
            <person name="Rouze P."/>
            <person name="Ellis J.G."/>
            <person name="Dodds P.N."/>
            <person name="Schein J.E."/>
            <person name="Zhong S."/>
            <person name="Hamelin R.C."/>
            <person name="Grigoriev I.V."/>
            <person name="Szabo L.J."/>
            <person name="Martin F."/>
        </authorList>
    </citation>
    <scope>NUCLEOTIDE SEQUENCE [LARGE SCALE GENOMIC DNA]</scope>
    <source>
        <strain evidence="3">98AG31 / pathotype 3-4-7</strain>
    </source>
</reference>
<dbReference type="OrthoDB" id="2506975at2759"/>
<dbReference type="AlphaFoldDB" id="F4SBJ1"/>